<evidence type="ECO:0008006" key="3">
    <source>
        <dbReference type="Google" id="ProtNLM"/>
    </source>
</evidence>
<protein>
    <recommendedName>
        <fullName evidence="3">DUF2793 domain-containing protein</fullName>
    </recommendedName>
</protein>
<comment type="caution">
    <text evidence="1">The sequence shown here is derived from an EMBL/GenBank/DDBJ whole genome shotgun (WGS) entry which is preliminary data.</text>
</comment>
<reference evidence="1 2" key="1">
    <citation type="journal article" date="2014" name="Int. J. Syst. Evol. Microbiol.">
        <title>Complete genome sequence of Corynebacterium casei LMG S-19264T (=DSM 44701T), isolated from a smear-ripened cheese.</title>
        <authorList>
            <consortium name="US DOE Joint Genome Institute (JGI-PGF)"/>
            <person name="Walter F."/>
            <person name="Albersmeier A."/>
            <person name="Kalinowski J."/>
            <person name="Ruckert C."/>
        </authorList>
    </citation>
    <scope>NUCLEOTIDE SEQUENCE [LARGE SCALE GENOMIC DNA]</scope>
    <source>
        <strain evidence="1 2">CGMCC 1.7029</strain>
    </source>
</reference>
<keyword evidence="2" id="KW-1185">Reference proteome</keyword>
<dbReference type="InterPro" id="IPR021251">
    <property type="entry name" value="DUF2793"/>
</dbReference>
<accession>A0A918DE36</accession>
<dbReference type="AlphaFoldDB" id="A0A918DE36"/>
<gene>
    <name evidence="1" type="ORF">GCM10010991_37190</name>
</gene>
<dbReference type="Pfam" id="PF10983">
    <property type="entry name" value="DUF2793"/>
    <property type="match status" value="1"/>
</dbReference>
<sequence>MPDTSPNLVLPYLMPSQAQKHVTHNEALQLLDAVVQLTVEAFGATTPPASPAAGQVWALGPSPGGAWAGQGRRLAARIGGDWVFIDPLEGWRAWGRAEAELRVWRGTLWDRLPLQNLDGLGIASVYDTTNRLSVASPATLLTHAGGGHQLKINKAGPGQTASLLYQTDWSGRAEMGLAGGDNFSVKVSADGVTWAEALVADRTTGRLRLPGGARLPDGDAETPALAFDNGSGVGLFRPASGQMGFATGGVQRALLGGTALQLDVPLTGAAVTASATDTTAGRVLRVGAGWPQLDATLYRQGNLLGTVSQSAGAPTGAVIERGSNGGGDYVRFADGTQICTATLTGSTSAAVGWTYPMAFAAAPCVTGTAQAAVLACVMLDSAPSASAASLSVRDKLDARRADPMRLMAVGRWF</sequence>
<dbReference type="RefSeq" id="WP_229704483.1">
    <property type="nucleotide sequence ID" value="NZ_BMLP01000015.1"/>
</dbReference>
<dbReference type="Proteomes" id="UP000598196">
    <property type="component" value="Unassembled WGS sequence"/>
</dbReference>
<evidence type="ECO:0000313" key="2">
    <source>
        <dbReference type="Proteomes" id="UP000598196"/>
    </source>
</evidence>
<dbReference type="EMBL" id="BMLP01000015">
    <property type="protein sequence ID" value="GGO38992.1"/>
    <property type="molecule type" value="Genomic_DNA"/>
</dbReference>
<proteinExistence type="predicted"/>
<evidence type="ECO:0000313" key="1">
    <source>
        <dbReference type="EMBL" id="GGO38992.1"/>
    </source>
</evidence>
<organism evidence="1 2">
    <name type="scientific">Gemmobacter aquaticus</name>
    <dbReference type="NCBI Taxonomy" id="490185"/>
    <lineage>
        <taxon>Bacteria</taxon>
        <taxon>Pseudomonadati</taxon>
        <taxon>Pseudomonadota</taxon>
        <taxon>Alphaproteobacteria</taxon>
        <taxon>Rhodobacterales</taxon>
        <taxon>Paracoccaceae</taxon>
        <taxon>Gemmobacter</taxon>
    </lineage>
</organism>
<name>A0A918DE36_9RHOB</name>